<dbReference type="RefSeq" id="WP_133578847.1">
    <property type="nucleotide sequence ID" value="NZ_SNYJ01000001.1"/>
</dbReference>
<keyword evidence="5" id="KW-1185">Reference proteome</keyword>
<evidence type="ECO:0000313" key="4">
    <source>
        <dbReference type="EMBL" id="TDQ43036.1"/>
    </source>
</evidence>
<name>A0A4R6UAY4_9BACI</name>
<dbReference type="InterPro" id="IPR002035">
    <property type="entry name" value="VWF_A"/>
</dbReference>
<evidence type="ECO:0000259" key="3">
    <source>
        <dbReference type="PROSITE" id="PS50234"/>
    </source>
</evidence>
<dbReference type="SUPFAM" id="SSF53300">
    <property type="entry name" value="vWA-like"/>
    <property type="match status" value="1"/>
</dbReference>
<dbReference type="PROSITE" id="PS51257">
    <property type="entry name" value="PROKAR_LIPOPROTEIN"/>
    <property type="match status" value="1"/>
</dbReference>
<evidence type="ECO:0000256" key="2">
    <source>
        <dbReference type="SAM" id="SignalP"/>
    </source>
</evidence>
<dbReference type="Gene3D" id="3.40.50.410">
    <property type="entry name" value="von Willebrand factor, type A domain"/>
    <property type="match status" value="2"/>
</dbReference>
<gene>
    <name evidence="4" type="ORF">EV213_101468</name>
</gene>
<feature type="compositionally biased region" description="Low complexity" evidence="1">
    <location>
        <begin position="27"/>
        <end position="42"/>
    </location>
</feature>
<feature type="compositionally biased region" description="Polar residues" evidence="1">
    <location>
        <begin position="43"/>
        <end position="55"/>
    </location>
</feature>
<protein>
    <submittedName>
        <fullName evidence="4">Ca-activated chloride channel family protein</fullName>
    </submittedName>
</protein>
<dbReference type="Proteomes" id="UP000295632">
    <property type="component" value="Unassembled WGS sequence"/>
</dbReference>
<dbReference type="AlphaFoldDB" id="A0A4R6UAY4"/>
<organism evidence="4 5">
    <name type="scientific">Aureibacillus halotolerans</name>
    <dbReference type="NCBI Taxonomy" id="1508390"/>
    <lineage>
        <taxon>Bacteria</taxon>
        <taxon>Bacillati</taxon>
        <taxon>Bacillota</taxon>
        <taxon>Bacilli</taxon>
        <taxon>Bacillales</taxon>
        <taxon>Bacillaceae</taxon>
        <taxon>Aureibacillus</taxon>
    </lineage>
</organism>
<feature type="chain" id="PRO_5039641373" evidence="2">
    <location>
        <begin position="27"/>
        <end position="459"/>
    </location>
</feature>
<feature type="domain" description="VWFA" evidence="3">
    <location>
        <begin position="156"/>
        <end position="347"/>
    </location>
</feature>
<feature type="signal peptide" evidence="2">
    <location>
        <begin position="1"/>
        <end position="26"/>
    </location>
</feature>
<evidence type="ECO:0000313" key="5">
    <source>
        <dbReference type="Proteomes" id="UP000295632"/>
    </source>
</evidence>
<dbReference type="SMART" id="SM00327">
    <property type="entry name" value="VWA"/>
    <property type="match status" value="1"/>
</dbReference>
<feature type="region of interest" description="Disordered" evidence="1">
    <location>
        <begin position="27"/>
        <end position="61"/>
    </location>
</feature>
<comment type="caution">
    <text evidence="4">The sequence shown here is derived from an EMBL/GenBank/DDBJ whole genome shotgun (WGS) entry which is preliminary data.</text>
</comment>
<proteinExistence type="predicted"/>
<reference evidence="4 5" key="1">
    <citation type="submission" date="2019-03" db="EMBL/GenBank/DDBJ databases">
        <title>Genomic Encyclopedia of Type Strains, Phase IV (KMG-IV): sequencing the most valuable type-strain genomes for metagenomic binning, comparative biology and taxonomic classification.</title>
        <authorList>
            <person name="Goeker M."/>
        </authorList>
    </citation>
    <scope>NUCLEOTIDE SEQUENCE [LARGE SCALE GENOMIC DNA]</scope>
    <source>
        <strain evidence="4 5">DSM 28697</strain>
    </source>
</reference>
<evidence type="ECO:0000256" key="1">
    <source>
        <dbReference type="SAM" id="MobiDB-lite"/>
    </source>
</evidence>
<dbReference type="InterPro" id="IPR036465">
    <property type="entry name" value="vWFA_dom_sf"/>
</dbReference>
<sequence length="459" mass="51570">MRIFIYKPQNLFVVLVALFIITGCSSNNESTSSDQQEQTESSFINASSDEASETPNVYEPGTEVILRPETQEELVQTKAGRFAGVAFSENKKEITEILDQYPSVTERSSEKTIDMLKQLVLLFAEDYEDPFTDWQEITVEFPSIYNGKSQLKPKLNVEIILDASGSMVETVDGESKMSLAKAAIKKFTSNLPEEARVGLRVYGHQGTTAFEDKMTSCESSELVYEFQPYNESALAGALEGFSPAGWTPMAKALKDSMDDLEGLDSKVNTNLIFLVSDGIETCDGDPVSVANELKQSDIQPLVNVIGFDVDEEGEQQLKEVAESADGIFSYVENQEDLTEQFDRADEIAAQWINWRDKEIERIQSAKEDRKQEIEQTELLWEEKIAREDKNIQQAIEYLESEGIIDSSVADSLSYELSNRTLWLEVLKDDIILDTDLKNADEASDSKSEVFDAFHDNAWD</sequence>
<accession>A0A4R6UAY4</accession>
<dbReference type="OrthoDB" id="9783818at2"/>
<dbReference type="PROSITE" id="PS50234">
    <property type="entry name" value="VWFA"/>
    <property type="match status" value="1"/>
</dbReference>
<keyword evidence="2" id="KW-0732">Signal</keyword>
<dbReference type="EMBL" id="SNYJ01000001">
    <property type="protein sequence ID" value="TDQ43036.1"/>
    <property type="molecule type" value="Genomic_DNA"/>
</dbReference>
<dbReference type="Pfam" id="PF00092">
    <property type="entry name" value="VWA"/>
    <property type="match status" value="1"/>
</dbReference>